<comment type="similarity">
    <text evidence="1">Belongs to the PemK/MazF family.</text>
</comment>
<dbReference type="OrthoDB" id="1748396at2"/>
<keyword evidence="4" id="KW-1185">Reference proteome</keyword>
<dbReference type="AlphaFoldDB" id="A0A1I5H758"/>
<evidence type="ECO:0000313" key="4">
    <source>
        <dbReference type="Proteomes" id="UP000198806"/>
    </source>
</evidence>
<organism evidence="3 4">
    <name type="scientific">Anaerocolumna aminovalerica</name>
    <dbReference type="NCBI Taxonomy" id="1527"/>
    <lineage>
        <taxon>Bacteria</taxon>
        <taxon>Bacillati</taxon>
        <taxon>Bacillota</taxon>
        <taxon>Clostridia</taxon>
        <taxon>Lachnospirales</taxon>
        <taxon>Lachnospiraceae</taxon>
        <taxon>Anaerocolumna</taxon>
    </lineage>
</organism>
<dbReference type="RefSeq" id="WP_091687506.1">
    <property type="nucleotide sequence ID" value="NZ_BAABFM010000078.1"/>
</dbReference>
<dbReference type="SUPFAM" id="SSF50118">
    <property type="entry name" value="Cell growth inhibitor/plasmid maintenance toxic component"/>
    <property type="match status" value="1"/>
</dbReference>
<sequence length="286" mass="33049">MGSRENMNKMILDNVIRVTQLSSVKVERGTNNAYLPQLKRGNIVSCEFTGLGTEYNDTHFAIVWSAPPNDESIIVIPMTSQPKLESMKTFTIGKIENFVTSRDCLDIKESWVHLGKIREVSRKRISPWFQINTSSGNNIADRQGNNLKVVLSDLQIIRINDGIKLFLLNEGKCLCDYIQEINANWILDYNTVELLHGYRLIYDYSFTVTDDNNAIIKYSCNTIEYNVKAKKIDKDKFDSAQHKSLYTEHIYYKENRYKRRKEIVKALFSNNQDKINNAKALIDNIT</sequence>
<protein>
    <submittedName>
        <fullName evidence="3">PemK-like, MazF-like toxin of type II toxin-antitoxin system</fullName>
    </submittedName>
</protein>
<dbReference type="InterPro" id="IPR011067">
    <property type="entry name" value="Plasmid_toxin/cell-grow_inhib"/>
</dbReference>
<accession>A0A1I5H758</accession>
<proteinExistence type="inferred from homology"/>
<dbReference type="Pfam" id="PF02452">
    <property type="entry name" value="PemK_toxin"/>
    <property type="match status" value="1"/>
</dbReference>
<dbReference type="Proteomes" id="UP000198806">
    <property type="component" value="Unassembled WGS sequence"/>
</dbReference>
<gene>
    <name evidence="3" type="ORF">SAMN04489757_12639</name>
</gene>
<reference evidence="3 4" key="1">
    <citation type="submission" date="2016-10" db="EMBL/GenBank/DDBJ databases">
        <authorList>
            <person name="de Groot N.N."/>
        </authorList>
    </citation>
    <scope>NUCLEOTIDE SEQUENCE [LARGE SCALE GENOMIC DNA]</scope>
    <source>
        <strain evidence="3 4">DSM 1283</strain>
    </source>
</reference>
<name>A0A1I5H758_9FIRM</name>
<evidence type="ECO:0000313" key="3">
    <source>
        <dbReference type="EMBL" id="SFO44009.1"/>
    </source>
</evidence>
<dbReference type="GO" id="GO:0003677">
    <property type="term" value="F:DNA binding"/>
    <property type="evidence" value="ECO:0007669"/>
    <property type="project" value="InterPro"/>
</dbReference>
<dbReference type="InterPro" id="IPR003477">
    <property type="entry name" value="PemK-like"/>
</dbReference>
<dbReference type="Gene3D" id="2.30.30.110">
    <property type="match status" value="1"/>
</dbReference>
<evidence type="ECO:0000256" key="2">
    <source>
        <dbReference type="ARBA" id="ARBA00022649"/>
    </source>
</evidence>
<dbReference type="EMBL" id="FOWD01000026">
    <property type="protein sequence ID" value="SFO44009.1"/>
    <property type="molecule type" value="Genomic_DNA"/>
</dbReference>
<keyword evidence="2" id="KW-1277">Toxin-antitoxin system</keyword>
<evidence type="ECO:0000256" key="1">
    <source>
        <dbReference type="ARBA" id="ARBA00007521"/>
    </source>
</evidence>